<feature type="region of interest" description="Disordered" evidence="1">
    <location>
        <begin position="62"/>
        <end position="141"/>
    </location>
</feature>
<comment type="caution">
    <text evidence="2">The sequence shown here is derived from an EMBL/GenBank/DDBJ whole genome shotgun (WGS) entry which is preliminary data.</text>
</comment>
<dbReference type="Proteomes" id="UP001148786">
    <property type="component" value="Unassembled WGS sequence"/>
</dbReference>
<protein>
    <submittedName>
        <fullName evidence="2">Uncharacterized protein</fullName>
    </submittedName>
</protein>
<feature type="compositionally biased region" description="Basic and acidic residues" evidence="1">
    <location>
        <begin position="73"/>
        <end position="84"/>
    </location>
</feature>
<organism evidence="2 3">
    <name type="scientific">Agrocybe chaxingu</name>
    <dbReference type="NCBI Taxonomy" id="84603"/>
    <lineage>
        <taxon>Eukaryota</taxon>
        <taxon>Fungi</taxon>
        <taxon>Dikarya</taxon>
        <taxon>Basidiomycota</taxon>
        <taxon>Agaricomycotina</taxon>
        <taxon>Agaricomycetes</taxon>
        <taxon>Agaricomycetidae</taxon>
        <taxon>Agaricales</taxon>
        <taxon>Agaricineae</taxon>
        <taxon>Strophariaceae</taxon>
        <taxon>Agrocybe</taxon>
    </lineage>
</organism>
<accession>A0A9W8MRI5</accession>
<dbReference type="EMBL" id="JANKHO010002755">
    <property type="protein sequence ID" value="KAJ3489093.1"/>
    <property type="molecule type" value="Genomic_DNA"/>
</dbReference>
<feature type="compositionally biased region" description="Polar residues" evidence="1">
    <location>
        <begin position="94"/>
        <end position="113"/>
    </location>
</feature>
<evidence type="ECO:0000313" key="3">
    <source>
        <dbReference type="Proteomes" id="UP001148786"/>
    </source>
</evidence>
<proteinExistence type="predicted"/>
<sequence length="819" mass="91393">MTHTRIWRYPPKSNDIDDNDDLVELTTDMGLVFTLESLHEVDIRNDELLSFPDSFIDALGEAQQDGCDEDEGKSDREKKKERDNSVNLEESPVATGSQLSGVSAQVLSCSLKRTSPMPDGEDSDGYATDKERKKKKLSQAASCPRRAYTSAAQCRLILENDDSVLAKSVTEKSVKCKGCRGVIKLSNKPGKHYELANWQKHKEKCSQLTGKIKIRASAVQTKGGSVSYISKTINSTPSISTFFKPGPIVHLTPHVNIPQQEQLKMCRHLYGEKYQEYISLTHTRQYGGVSPTLIARITRTLFPYKGFVEDADLTSKIGATSKAKIVDALKAAGNTASTQVPADGTLKASARHWTASERQRFQAVLRQCSRWEVDYTNSFIRSTHCEVNTANLDEICDACQKLSKDKSLLHAIRKKTREANLSPDERQGILERCSKYALNNHLRLFETQQLQDKLSDPVLFDIYESLKTGQPEDCFLLLHKQAKNGQLKDFACFLDICEVLTDRVRRDFSENKKLKYGICYSRSYLDFMIAMRGYGQNSNRQYEILAAELCAPSVRHLRTLVTKSSDALQNPYLIFENVTRVKRYIDSVKYGGPVFVGSDCTKVRKRLNFSAQHGSHILGMTLDLADVEVDSVEDIDEIVERTVRKKAHATQVRAILTRIPLPNCPPLVIALLPNSGKENAEDIHGHHLKLQAMAAQLKLPLIAFAADGAAVELAAQYLMDHTQSDQPPLTYDYPLYGIHLQAPVFSDTGPLISITDPSHAVKTARNQAQYGTHTASLGAGHLINQSLVDLYLVEGSGLVIRDVENVDKQDDGAARRCQR</sequence>
<dbReference type="AlphaFoldDB" id="A0A9W8MRI5"/>
<gene>
    <name evidence="2" type="ORF">NLJ89_g11559</name>
</gene>
<reference evidence="2" key="1">
    <citation type="submission" date="2022-07" db="EMBL/GenBank/DDBJ databases">
        <title>Genome Sequence of Agrocybe chaxingu.</title>
        <authorList>
            <person name="Buettner E."/>
        </authorList>
    </citation>
    <scope>NUCLEOTIDE SEQUENCE</scope>
    <source>
        <strain evidence="2">MP-N11</strain>
    </source>
</reference>
<evidence type="ECO:0000313" key="2">
    <source>
        <dbReference type="EMBL" id="KAJ3489093.1"/>
    </source>
</evidence>
<dbReference type="OrthoDB" id="2436145at2759"/>
<name>A0A9W8MRI5_9AGAR</name>
<evidence type="ECO:0000256" key="1">
    <source>
        <dbReference type="SAM" id="MobiDB-lite"/>
    </source>
</evidence>
<keyword evidence="3" id="KW-1185">Reference proteome</keyword>